<feature type="domain" description="Trs120/TRAPPC9 first Ig-like" evidence="1">
    <location>
        <begin position="10"/>
        <end position="149"/>
    </location>
</feature>
<dbReference type="GO" id="GO:0005802">
    <property type="term" value="C:trans-Golgi network"/>
    <property type="evidence" value="ECO:0007669"/>
    <property type="project" value="TreeGrafter"/>
</dbReference>
<comment type="caution">
    <text evidence="2">The sequence shown here is derived from an EMBL/GenBank/DDBJ whole genome shotgun (WGS) entry which is preliminary data.</text>
</comment>
<name>A0AA38MVY3_9AGAR</name>
<dbReference type="Proteomes" id="UP001176059">
    <property type="component" value="Unassembled WGS sequence"/>
</dbReference>
<dbReference type="AlphaFoldDB" id="A0AA38MVY3"/>
<keyword evidence="3" id="KW-1185">Reference proteome</keyword>
<evidence type="ECO:0000313" key="3">
    <source>
        <dbReference type="Proteomes" id="UP001176059"/>
    </source>
</evidence>
<dbReference type="InterPro" id="IPR013935">
    <property type="entry name" value="Trs120_TRAPPC9"/>
</dbReference>
<accession>A0AA38MVY3</accession>
<reference evidence="2" key="1">
    <citation type="submission" date="2022-08" db="EMBL/GenBank/DDBJ databases">
        <authorList>
            <consortium name="DOE Joint Genome Institute"/>
            <person name="Min B."/>
            <person name="Sierra-Patev S."/>
            <person name="Naranjo-Ortiz M."/>
            <person name="Looney B."/>
            <person name="Konkel Z."/>
            <person name="Slot J.C."/>
            <person name="Sakamoto Y."/>
            <person name="Steenwyk J.L."/>
            <person name="Rokas A."/>
            <person name="Carro J."/>
            <person name="Camarero S."/>
            <person name="Ferreira P."/>
            <person name="Molpeceres G."/>
            <person name="Ruiz-duenas F.J."/>
            <person name="Serrano A."/>
            <person name="Henrissat B."/>
            <person name="Drula E."/>
            <person name="Hughes K.W."/>
            <person name="Mata J.L."/>
            <person name="Ishikawa N.K."/>
            <person name="Vargas-Isla R."/>
            <person name="Ushijima S."/>
            <person name="Smith C.A."/>
            <person name="Ahrendt S."/>
            <person name="Andreopoulos W."/>
            <person name="He G."/>
            <person name="LaButti K."/>
            <person name="Lipzen A."/>
            <person name="Ng V."/>
            <person name="Riley R."/>
            <person name="Sandor L."/>
            <person name="Barry K."/>
            <person name="Martinez A.T."/>
            <person name="Xiao Y."/>
            <person name="Gibbons J.G."/>
            <person name="Terashima K."/>
            <person name="Hibbett D.S."/>
            <person name="Grigoriev I.V."/>
        </authorList>
    </citation>
    <scope>NUCLEOTIDE SEQUENCE</scope>
    <source>
        <strain evidence="2">ET3784</strain>
    </source>
</reference>
<dbReference type="InterPro" id="IPR058565">
    <property type="entry name" value="Ig_TRAPPC9_Trs120_1st"/>
</dbReference>
<gene>
    <name evidence="2" type="ORF">DFJ43DRAFT_1213868</name>
</gene>
<dbReference type="EMBL" id="JANVFO010000089">
    <property type="protein sequence ID" value="KAJ3714657.1"/>
    <property type="molecule type" value="Genomic_DNA"/>
</dbReference>
<reference evidence="2" key="2">
    <citation type="journal article" date="2023" name="Proc. Natl. Acad. Sci. U.S.A.">
        <title>A global phylogenomic analysis of the shiitake genus Lentinula.</title>
        <authorList>
            <person name="Sierra-Patev S."/>
            <person name="Min B."/>
            <person name="Naranjo-Ortiz M."/>
            <person name="Looney B."/>
            <person name="Konkel Z."/>
            <person name="Slot J.C."/>
            <person name="Sakamoto Y."/>
            <person name="Steenwyk J.L."/>
            <person name="Rokas A."/>
            <person name="Carro J."/>
            <person name="Camarero S."/>
            <person name="Ferreira P."/>
            <person name="Molpeceres G."/>
            <person name="Ruiz-Duenas F.J."/>
            <person name="Serrano A."/>
            <person name="Henrissat B."/>
            <person name="Drula E."/>
            <person name="Hughes K.W."/>
            <person name="Mata J.L."/>
            <person name="Ishikawa N.K."/>
            <person name="Vargas-Isla R."/>
            <person name="Ushijima S."/>
            <person name="Smith C.A."/>
            <person name="Donoghue J."/>
            <person name="Ahrendt S."/>
            <person name="Andreopoulos W."/>
            <person name="He G."/>
            <person name="LaButti K."/>
            <person name="Lipzen A."/>
            <person name="Ng V."/>
            <person name="Riley R."/>
            <person name="Sandor L."/>
            <person name="Barry K."/>
            <person name="Martinez A.T."/>
            <person name="Xiao Y."/>
            <person name="Gibbons J.G."/>
            <person name="Terashima K."/>
            <person name="Grigoriev I.V."/>
            <person name="Hibbett D."/>
        </authorList>
    </citation>
    <scope>NUCLEOTIDE SEQUENCE</scope>
    <source>
        <strain evidence="2">ET3784</strain>
    </source>
</reference>
<proteinExistence type="predicted"/>
<dbReference type="Pfam" id="PF26254">
    <property type="entry name" value="Ig_TRAPPC9-Trs120_1st"/>
    <property type="match status" value="1"/>
</dbReference>
<evidence type="ECO:0000313" key="2">
    <source>
        <dbReference type="EMBL" id="KAJ3714657.1"/>
    </source>
</evidence>
<dbReference type="PANTHER" id="PTHR21512:SF5">
    <property type="entry name" value="TRAFFICKING PROTEIN PARTICLE COMPLEX SUBUNIT 9"/>
    <property type="match status" value="1"/>
</dbReference>
<protein>
    <submittedName>
        <fullName evidence="2">Transport protein Trs120 or TRAPPC9 TRAPP II complex subunit-domain-containing protein</fullName>
    </submittedName>
</protein>
<dbReference type="PANTHER" id="PTHR21512">
    <property type="entry name" value="TRAFFICKING PROTEIN PARTICLE COMPLEX SUBUNIT 9"/>
    <property type="match status" value="1"/>
</dbReference>
<dbReference type="Pfam" id="PF26280">
    <property type="entry name" value="Ig_TRAPPC9-Trs120_2nd"/>
    <property type="match status" value="1"/>
</dbReference>
<sequence>MSALKPRSSDSNAILKGGTDPFLYNPRRINATQGKPSIVRNEALEFIVIVQNPYVFDLELQSLSLSTSGVPFESNPTSLALAIGSLVIRGCVVQAPGGVPREFVIPLATEEEEERLTHKRSAALCEAGRFKYSGLDNFPWERKNKSRNSGLGSSRIRRTTVTHGALMLYDGEMSSIRIRFENISPLPIDFVRLTFDDSTITPAQQALAEGELSVFETYETEYALIHRPVFSWIKNDSVAIAPGRKVTLTINCFGKVGCTEGTIHASYSYIHRNPDDDGSAKIPSSTPNTPYSSRSAFLHTTHSRRCQLTHDVANSLTTLPTHSRRDSQSYCRFPTTASLMRSKRRPIPTPQSRFMSRRRPTLKLRALYALRRARATSLADGPGFLYAFVDRGRDWKLGMTSDFDRRKAQWDKECPYEEPDTSNWKSNAWIGLNVIALTVGVLISKSSYFAVIGTGRGESSFDHCFCGLQYSVKLYIH</sequence>
<organism evidence="2 3">
    <name type="scientific">Lentinula guzmanii</name>
    <dbReference type="NCBI Taxonomy" id="2804957"/>
    <lineage>
        <taxon>Eukaryota</taxon>
        <taxon>Fungi</taxon>
        <taxon>Dikarya</taxon>
        <taxon>Basidiomycota</taxon>
        <taxon>Agaricomycotina</taxon>
        <taxon>Agaricomycetes</taxon>
        <taxon>Agaricomycetidae</taxon>
        <taxon>Agaricales</taxon>
        <taxon>Marasmiineae</taxon>
        <taxon>Omphalotaceae</taxon>
        <taxon>Lentinula</taxon>
    </lineage>
</organism>
<evidence type="ECO:0000259" key="1">
    <source>
        <dbReference type="Pfam" id="PF26254"/>
    </source>
</evidence>